<protein>
    <recommendedName>
        <fullName evidence="3">DUF3263 domain-containing protein</fullName>
    </recommendedName>
</protein>
<dbReference type="AlphaFoldDB" id="A0A3B0SP90"/>
<dbReference type="EMBL" id="UOEK01000277">
    <property type="protein sequence ID" value="VAW04092.1"/>
    <property type="molecule type" value="Genomic_DNA"/>
</dbReference>
<organism evidence="2">
    <name type="scientific">hydrothermal vent metagenome</name>
    <dbReference type="NCBI Taxonomy" id="652676"/>
    <lineage>
        <taxon>unclassified sequences</taxon>
        <taxon>metagenomes</taxon>
        <taxon>ecological metagenomes</taxon>
    </lineage>
</organism>
<proteinExistence type="predicted"/>
<accession>A0A3B0SP90</accession>
<feature type="region of interest" description="Disordered" evidence="1">
    <location>
        <begin position="63"/>
        <end position="83"/>
    </location>
</feature>
<sequence length="83" mass="10036">MLSERDRRVLDFEEQLWQLDISKQSGIRRALDMSVTRYSQILRRAMDDPDALTYAPLLTRRLRRQRDARRAQQRASTSCERRR</sequence>
<evidence type="ECO:0000313" key="2">
    <source>
        <dbReference type="EMBL" id="VAW04092.1"/>
    </source>
</evidence>
<dbReference type="InterPro" id="IPR021678">
    <property type="entry name" value="DUF3263"/>
</dbReference>
<evidence type="ECO:0008006" key="3">
    <source>
        <dbReference type="Google" id="ProtNLM"/>
    </source>
</evidence>
<reference evidence="2" key="1">
    <citation type="submission" date="2018-06" db="EMBL/GenBank/DDBJ databases">
        <authorList>
            <person name="Zhirakovskaya E."/>
        </authorList>
    </citation>
    <scope>NUCLEOTIDE SEQUENCE</scope>
</reference>
<name>A0A3B0SP90_9ZZZZ</name>
<gene>
    <name evidence="2" type="ORF">MNBD_ACTINO02-545</name>
</gene>
<evidence type="ECO:0000256" key="1">
    <source>
        <dbReference type="SAM" id="MobiDB-lite"/>
    </source>
</evidence>
<dbReference type="Pfam" id="PF11662">
    <property type="entry name" value="DUF3263"/>
    <property type="match status" value="1"/>
</dbReference>